<dbReference type="Proteomes" id="UP000265618">
    <property type="component" value="Unassembled WGS sequence"/>
</dbReference>
<feature type="transmembrane region" description="Helical" evidence="1">
    <location>
        <begin position="45"/>
        <end position="68"/>
    </location>
</feature>
<organism evidence="2 3">
    <name type="scientific">Kipferlia bialata</name>
    <dbReference type="NCBI Taxonomy" id="797122"/>
    <lineage>
        <taxon>Eukaryota</taxon>
        <taxon>Metamonada</taxon>
        <taxon>Carpediemonas-like organisms</taxon>
        <taxon>Kipferlia</taxon>
    </lineage>
</organism>
<evidence type="ECO:0000256" key="1">
    <source>
        <dbReference type="SAM" id="Phobius"/>
    </source>
</evidence>
<protein>
    <submittedName>
        <fullName evidence="2">Uncharacterized protein</fullName>
    </submittedName>
</protein>
<sequence length="306" mass="34163">MPLPTAPPTERAGLLKNEAPYDDISSAVSSPSKALAQSKLKGCKIGLLVSLGVGVAALVVFLCIPLFIDETQTIVYTFHEDGFGIGPLHMLSPAEMDSFKKGDKVIPEDQPDKMDIYLKKGIDEPDKMDIWLWKGIYQGLDAVYLYMQTPGTYEPYICIYGLDAVYLYMQTPGTYEPTYLASVWCDTYAHPSVNTLVSWNGVLQTEPYHHDDEEETYSVGFVYSSHDVDILESFATENQTPFANTTRTATTATYVSGLRAQWAWVSAISLSAAFVMGCWLYYRTKALRRSVKSLTHLFVNSMEDKC</sequence>
<name>A0A9K3CPZ1_9EUKA</name>
<keyword evidence="1" id="KW-1133">Transmembrane helix</keyword>
<feature type="transmembrane region" description="Helical" evidence="1">
    <location>
        <begin position="262"/>
        <end position="282"/>
    </location>
</feature>
<keyword evidence="1" id="KW-0472">Membrane</keyword>
<evidence type="ECO:0000313" key="3">
    <source>
        <dbReference type="Proteomes" id="UP000265618"/>
    </source>
</evidence>
<gene>
    <name evidence="2" type="ORF">KIPB_001201</name>
</gene>
<proteinExistence type="predicted"/>
<dbReference type="AlphaFoldDB" id="A0A9K3CPZ1"/>
<comment type="caution">
    <text evidence="2">The sequence shown here is derived from an EMBL/GenBank/DDBJ whole genome shotgun (WGS) entry which is preliminary data.</text>
</comment>
<dbReference type="EMBL" id="BDIP01000163">
    <property type="protein sequence ID" value="GIQ80406.1"/>
    <property type="molecule type" value="Genomic_DNA"/>
</dbReference>
<keyword evidence="1" id="KW-0812">Transmembrane</keyword>
<evidence type="ECO:0000313" key="2">
    <source>
        <dbReference type="EMBL" id="GIQ80406.1"/>
    </source>
</evidence>
<reference evidence="2 3" key="1">
    <citation type="journal article" date="2018" name="PLoS ONE">
        <title>The draft genome of Kipferlia bialata reveals reductive genome evolution in fornicate parasites.</title>
        <authorList>
            <person name="Tanifuji G."/>
            <person name="Takabayashi S."/>
            <person name="Kume K."/>
            <person name="Takagi M."/>
            <person name="Nakayama T."/>
            <person name="Kamikawa R."/>
            <person name="Inagaki Y."/>
            <person name="Hashimoto T."/>
        </authorList>
    </citation>
    <scope>NUCLEOTIDE SEQUENCE [LARGE SCALE GENOMIC DNA]</scope>
    <source>
        <strain evidence="2">NY0173</strain>
    </source>
</reference>
<keyword evidence="3" id="KW-1185">Reference proteome</keyword>
<accession>A0A9K3CPZ1</accession>